<dbReference type="SMART" id="SM00298">
    <property type="entry name" value="CHROMO"/>
    <property type="match status" value="1"/>
</dbReference>
<evidence type="ECO:0000259" key="4">
    <source>
        <dbReference type="PROSITE" id="PS50013"/>
    </source>
</evidence>
<dbReference type="GO" id="GO:0006338">
    <property type="term" value="P:chromatin remodeling"/>
    <property type="evidence" value="ECO:0007669"/>
    <property type="project" value="UniProtKB-ARBA"/>
</dbReference>
<dbReference type="CDD" id="cd00024">
    <property type="entry name" value="CD_CSD"/>
    <property type="match status" value="1"/>
</dbReference>
<dbReference type="SUPFAM" id="SSF54160">
    <property type="entry name" value="Chromo domain-like"/>
    <property type="match status" value="1"/>
</dbReference>
<dbReference type="GO" id="GO:0005634">
    <property type="term" value="C:nucleus"/>
    <property type="evidence" value="ECO:0007669"/>
    <property type="project" value="UniProtKB-SubCell"/>
</dbReference>
<feature type="region of interest" description="Disordered" evidence="3">
    <location>
        <begin position="914"/>
        <end position="1027"/>
    </location>
</feature>
<sequence length="1027" mass="115506">MAQPTPRQMKSRVYTIIQADALQSSEVNKHGWRSEVEGKIVEMDIDIELFLSYFMPSVAEMPPSQAADPFHVPVGGKETDMYKPLCDGLEKLVKDFPKQKRLSFHNNAHEEIKFPFLLCQRDQHATKPDVVASLPGRTFAPRNKDDDHDRWRDISVVFEIKNVESEDPMLYCSERNDETLVQLSKSARNILVSQSRLCAFAVGVYGSTARIFRFDHAGAVCTRSFKYGEDNGAVLYEFLWRLVHPIREDCDIVGADPTVRFASRGVTRALRKADVEVTSETRKACRWVTIDPAENQPAKKYLVYELLFINPRLFSRATTIWKALELDDDGEPTGTHVVIKESWRQLARDAELLHWKRIRAHVAPHLLPTDMDSEQWDQAAEEAFMEVWNAEWRGLAAFSLGADLGEDEELRADVEAPVGHRTWTGVHQCHGAHQWFERSHMRLVSTTIGTPISQFRRTREMVQVLRDAIYGHQLAFEAGVIQRDVSEGNVMSVDGRGFLHDLDYGFNWKATLYALGYEDTIESWEEFARTGKGKPREGVDGRAPAAEHAHQAQGTKEKTVPPPRPVINRQGIEEYFVDAVIAERKTAEGKRYLVKWTGYGNEWNSWEPLQNVRGCVAFSHWLSLPREDRKQLSAQHANDAVGTGEPNRGARPNAVTTDIGTADPEKIRDECKQRTGTFCFMAIEVLMGGVVHQIRHDLESFFWLLVWLILRHCNHNRQKYNTLKSFVDAPDEEGSASIKIGWLAQPFFVPGNEPLNELLRRFTLLCRKNHTAWGEAEVTSPVTYQTVLQIFDDALAREDWPVDDKAIPWAPAQGVDGVPARQARPKDTVTGSQIESRARQSLGRRNPAPDGNNAPRTPHTASSGSRPPEGSWTRPVAQIHREDIPDPVSPTPPSQRASSSHSAALPAALFRFTPAHDASRSPSPPWDPRGEDLMASLHAISPDFRSPPSHPPNSSAGEPEPSTSTQAGQGDASGDARHRGRKRSKEDLGVDDDLDVGPSKRSRPDSEQSKLLPQASWKLRPTPPRKR</sequence>
<dbReference type="PROSITE" id="PS50013">
    <property type="entry name" value="CHROMO_2"/>
    <property type="match status" value="1"/>
</dbReference>
<gene>
    <name evidence="5" type="ORF">EVJ58_g6394</name>
</gene>
<dbReference type="Proteomes" id="UP000298390">
    <property type="component" value="Unassembled WGS sequence"/>
</dbReference>
<evidence type="ECO:0000313" key="6">
    <source>
        <dbReference type="Proteomes" id="UP000298390"/>
    </source>
</evidence>
<feature type="domain" description="Chromo" evidence="4">
    <location>
        <begin position="575"/>
        <end position="615"/>
    </location>
</feature>
<feature type="region of interest" description="Disordered" evidence="3">
    <location>
        <begin position="531"/>
        <end position="564"/>
    </location>
</feature>
<feature type="compositionally biased region" description="Basic and acidic residues" evidence="3">
    <location>
        <begin position="531"/>
        <end position="559"/>
    </location>
</feature>
<protein>
    <recommendedName>
        <fullName evidence="4">Chromo domain-containing protein</fullName>
    </recommendedName>
</protein>
<dbReference type="InterPro" id="IPR000953">
    <property type="entry name" value="Chromo/chromo_shadow_dom"/>
</dbReference>
<feature type="compositionally biased region" description="Polar residues" evidence="3">
    <location>
        <begin position="952"/>
        <end position="968"/>
    </location>
</feature>
<proteinExistence type="predicted"/>
<name>A0A4Y9Y8I3_9APHY</name>
<organism evidence="5 6">
    <name type="scientific">Rhodofomes roseus</name>
    <dbReference type="NCBI Taxonomy" id="34475"/>
    <lineage>
        <taxon>Eukaryota</taxon>
        <taxon>Fungi</taxon>
        <taxon>Dikarya</taxon>
        <taxon>Basidiomycota</taxon>
        <taxon>Agaricomycotina</taxon>
        <taxon>Agaricomycetes</taxon>
        <taxon>Polyporales</taxon>
        <taxon>Rhodofomes</taxon>
    </lineage>
</organism>
<dbReference type="EMBL" id="SEKV01000358">
    <property type="protein sequence ID" value="TFY58472.1"/>
    <property type="molecule type" value="Genomic_DNA"/>
</dbReference>
<dbReference type="Pfam" id="PF17667">
    <property type="entry name" value="Pkinase_fungal"/>
    <property type="match status" value="2"/>
</dbReference>
<reference evidence="5 6" key="1">
    <citation type="submission" date="2019-01" db="EMBL/GenBank/DDBJ databases">
        <title>Genome sequencing of the rare red list fungi Fomitopsis rosea.</title>
        <authorList>
            <person name="Buettner E."/>
            <person name="Kellner H."/>
        </authorList>
    </citation>
    <scope>NUCLEOTIDE SEQUENCE [LARGE SCALE GENOMIC DNA]</scope>
    <source>
        <strain evidence="5 6">DSM 105464</strain>
    </source>
</reference>
<feature type="region of interest" description="Disordered" evidence="3">
    <location>
        <begin position="633"/>
        <end position="662"/>
    </location>
</feature>
<dbReference type="Gene3D" id="2.40.50.40">
    <property type="match status" value="1"/>
</dbReference>
<dbReference type="PROSITE" id="PS00598">
    <property type="entry name" value="CHROMO_1"/>
    <property type="match status" value="1"/>
</dbReference>
<evidence type="ECO:0000256" key="3">
    <source>
        <dbReference type="SAM" id="MobiDB-lite"/>
    </source>
</evidence>
<dbReference type="InterPro" id="IPR023779">
    <property type="entry name" value="Chromodomain_CS"/>
</dbReference>
<dbReference type="InterPro" id="IPR040976">
    <property type="entry name" value="Pkinase_fungal"/>
</dbReference>
<dbReference type="PANTHER" id="PTHR38248:SF2">
    <property type="entry name" value="FUNK1 11"/>
    <property type="match status" value="1"/>
</dbReference>
<keyword evidence="2" id="KW-0539">Nucleus</keyword>
<dbReference type="InterPro" id="IPR023780">
    <property type="entry name" value="Chromo_domain"/>
</dbReference>
<evidence type="ECO:0000313" key="5">
    <source>
        <dbReference type="EMBL" id="TFY58472.1"/>
    </source>
</evidence>
<comment type="caution">
    <text evidence="5">The sequence shown here is derived from an EMBL/GenBank/DDBJ whole genome shotgun (WGS) entry which is preliminary data.</text>
</comment>
<dbReference type="STRING" id="34475.A0A4Y9Y8I3"/>
<dbReference type="PANTHER" id="PTHR38248">
    <property type="entry name" value="FUNK1 6"/>
    <property type="match status" value="1"/>
</dbReference>
<dbReference type="Pfam" id="PF00385">
    <property type="entry name" value="Chromo"/>
    <property type="match status" value="1"/>
</dbReference>
<feature type="region of interest" description="Disordered" evidence="3">
    <location>
        <begin position="807"/>
        <end position="902"/>
    </location>
</feature>
<evidence type="ECO:0000256" key="1">
    <source>
        <dbReference type="ARBA" id="ARBA00004123"/>
    </source>
</evidence>
<comment type="subcellular location">
    <subcellularLocation>
        <location evidence="1">Nucleus</location>
    </subcellularLocation>
</comment>
<accession>A0A4Y9Y8I3</accession>
<dbReference type="AlphaFoldDB" id="A0A4Y9Y8I3"/>
<evidence type="ECO:0000256" key="2">
    <source>
        <dbReference type="ARBA" id="ARBA00023242"/>
    </source>
</evidence>
<dbReference type="InterPro" id="IPR016197">
    <property type="entry name" value="Chromo-like_dom_sf"/>
</dbReference>